<name>A0A6G9XRQ3_NOCBR</name>
<protein>
    <submittedName>
        <fullName evidence="1">Uncharacterized protein</fullName>
    </submittedName>
</protein>
<dbReference type="Proteomes" id="UP000501705">
    <property type="component" value="Chromosome"/>
</dbReference>
<gene>
    <name evidence="1" type="ORF">F5X71_15895</name>
</gene>
<accession>A0A6G9XRQ3</accession>
<dbReference type="RefSeq" id="WP_167462675.1">
    <property type="nucleotide sequence ID" value="NZ_CP046171.1"/>
</dbReference>
<reference evidence="1 2" key="1">
    <citation type="journal article" date="2019" name="ACS Chem. Biol.">
        <title>Identification and Mobilization of a Cryptic Antibiotic Biosynthesis Gene Locus from a Human-Pathogenic Nocardia Isolate.</title>
        <authorList>
            <person name="Herisse M."/>
            <person name="Ishida K."/>
            <person name="Porter J.L."/>
            <person name="Howden B."/>
            <person name="Hertweck C."/>
            <person name="Stinear T.P."/>
            <person name="Pidot S.J."/>
        </authorList>
    </citation>
    <scope>NUCLEOTIDE SEQUENCE [LARGE SCALE GENOMIC DNA]</scope>
    <source>
        <strain evidence="1 2">AUSMDU00024985</strain>
    </source>
</reference>
<dbReference type="AlphaFoldDB" id="A0A6G9XRQ3"/>
<sequence length="84" mass="8876">MSNELTTTLTAAPGGIMTDEVGVITGEVEIRSTVTDSGQASAQTRYAGADEWYTISAAAERLGSPTELPVYHTKLVAKYLGPEQ</sequence>
<evidence type="ECO:0000313" key="2">
    <source>
        <dbReference type="Proteomes" id="UP000501705"/>
    </source>
</evidence>
<dbReference type="EMBL" id="CP046171">
    <property type="protein sequence ID" value="QIS03604.1"/>
    <property type="molecule type" value="Genomic_DNA"/>
</dbReference>
<organism evidence="1 2">
    <name type="scientific">Nocardia brasiliensis</name>
    <dbReference type="NCBI Taxonomy" id="37326"/>
    <lineage>
        <taxon>Bacteria</taxon>
        <taxon>Bacillati</taxon>
        <taxon>Actinomycetota</taxon>
        <taxon>Actinomycetes</taxon>
        <taxon>Mycobacteriales</taxon>
        <taxon>Nocardiaceae</taxon>
        <taxon>Nocardia</taxon>
    </lineage>
</organism>
<evidence type="ECO:0000313" key="1">
    <source>
        <dbReference type="EMBL" id="QIS03604.1"/>
    </source>
</evidence>
<proteinExistence type="predicted"/>